<keyword evidence="3" id="KW-0804">Transcription</keyword>
<organism evidence="6 7">
    <name type="scientific">Hungatella hathewayi</name>
    <dbReference type="NCBI Taxonomy" id="154046"/>
    <lineage>
        <taxon>Bacteria</taxon>
        <taxon>Bacillati</taxon>
        <taxon>Bacillota</taxon>
        <taxon>Clostridia</taxon>
        <taxon>Lachnospirales</taxon>
        <taxon>Lachnospiraceae</taxon>
        <taxon>Hungatella</taxon>
    </lineage>
</organism>
<protein>
    <submittedName>
        <fullName evidence="6">HTH domain-containing protein</fullName>
    </submittedName>
</protein>
<dbReference type="Pfam" id="PF00874">
    <property type="entry name" value="PRD"/>
    <property type="match status" value="1"/>
</dbReference>
<comment type="caution">
    <text evidence="6">The sequence shown here is derived from an EMBL/GenBank/DDBJ whole genome shotgun (WGS) entry which is preliminary data.</text>
</comment>
<dbReference type="Gene3D" id="1.10.10.10">
    <property type="entry name" value="Winged helix-like DNA-binding domain superfamily/Winged helix DNA-binding domain"/>
    <property type="match status" value="2"/>
</dbReference>
<evidence type="ECO:0000256" key="2">
    <source>
        <dbReference type="ARBA" id="ARBA00023015"/>
    </source>
</evidence>
<evidence type="ECO:0000259" key="5">
    <source>
        <dbReference type="PROSITE" id="PS51372"/>
    </source>
</evidence>
<dbReference type="RefSeq" id="WP_025654900.1">
    <property type="nucleotide sequence ID" value="NZ_QVIA01000016.1"/>
</dbReference>
<dbReference type="Gene3D" id="3.40.930.10">
    <property type="entry name" value="Mannitol-specific EII, Chain A"/>
    <property type="match status" value="1"/>
</dbReference>
<dbReference type="SUPFAM" id="SSF55804">
    <property type="entry name" value="Phoshotransferase/anion transport protein"/>
    <property type="match status" value="1"/>
</dbReference>
<reference evidence="6 7" key="1">
    <citation type="submission" date="2018-08" db="EMBL/GenBank/DDBJ databases">
        <title>A genome reference for cultivated species of the human gut microbiota.</title>
        <authorList>
            <person name="Zou Y."/>
            <person name="Xue W."/>
            <person name="Luo G."/>
        </authorList>
    </citation>
    <scope>NUCLEOTIDE SEQUENCE [LARGE SCALE GENOMIC DNA]</scope>
    <source>
        <strain evidence="6 7">AF19-21</strain>
    </source>
</reference>
<dbReference type="SUPFAM" id="SSF46785">
    <property type="entry name" value="Winged helix' DNA-binding domain"/>
    <property type="match status" value="1"/>
</dbReference>
<dbReference type="Gene3D" id="1.10.1790.10">
    <property type="entry name" value="PRD domain"/>
    <property type="match status" value="1"/>
</dbReference>
<keyword evidence="2" id="KW-0805">Transcription regulation</keyword>
<dbReference type="PANTHER" id="PTHR30185:SF18">
    <property type="entry name" value="TRANSCRIPTIONAL REGULATOR MTLR"/>
    <property type="match status" value="1"/>
</dbReference>
<evidence type="ECO:0000313" key="7">
    <source>
        <dbReference type="Proteomes" id="UP000261111"/>
    </source>
</evidence>
<evidence type="ECO:0000256" key="3">
    <source>
        <dbReference type="ARBA" id="ARBA00023163"/>
    </source>
</evidence>
<dbReference type="InterPro" id="IPR036390">
    <property type="entry name" value="WH_DNA-bd_sf"/>
</dbReference>
<dbReference type="PANTHER" id="PTHR30185">
    <property type="entry name" value="CRYPTIC BETA-GLUCOSIDE BGL OPERON ANTITERMINATOR"/>
    <property type="match status" value="1"/>
</dbReference>
<dbReference type="PROSITE" id="PS51094">
    <property type="entry name" value="PTS_EIIA_TYPE_2"/>
    <property type="match status" value="1"/>
</dbReference>
<dbReference type="SUPFAM" id="SSF63520">
    <property type="entry name" value="PTS-regulatory domain, PRD"/>
    <property type="match status" value="1"/>
</dbReference>
<dbReference type="CDD" id="cd00211">
    <property type="entry name" value="PTS_IIA_fru"/>
    <property type="match status" value="1"/>
</dbReference>
<dbReference type="AlphaFoldDB" id="A0A3E2WQI4"/>
<proteinExistence type="predicted"/>
<dbReference type="InterPro" id="IPR011608">
    <property type="entry name" value="PRD"/>
</dbReference>
<dbReference type="InterPro" id="IPR036388">
    <property type="entry name" value="WH-like_DNA-bd_sf"/>
</dbReference>
<dbReference type="InterPro" id="IPR002178">
    <property type="entry name" value="PTS_EIIA_type-2_dom"/>
</dbReference>
<dbReference type="InterPro" id="IPR016152">
    <property type="entry name" value="PTrfase/Anion_transptr"/>
</dbReference>
<evidence type="ECO:0000256" key="1">
    <source>
        <dbReference type="ARBA" id="ARBA00022737"/>
    </source>
</evidence>
<dbReference type="Pfam" id="PF00359">
    <property type="entry name" value="PTS_EIIA_2"/>
    <property type="match status" value="1"/>
</dbReference>
<keyword evidence="1" id="KW-0677">Repeat</keyword>
<name>A0A3E2WQI4_9FIRM</name>
<evidence type="ECO:0000313" key="6">
    <source>
        <dbReference type="EMBL" id="RGC29516.1"/>
    </source>
</evidence>
<dbReference type="InterPro" id="IPR050661">
    <property type="entry name" value="BglG_antiterminators"/>
</dbReference>
<dbReference type="EMBL" id="QVIA01000016">
    <property type="protein sequence ID" value="RGC29516.1"/>
    <property type="molecule type" value="Genomic_DNA"/>
</dbReference>
<dbReference type="InterPro" id="IPR013196">
    <property type="entry name" value="HTH_11"/>
</dbReference>
<evidence type="ECO:0000259" key="4">
    <source>
        <dbReference type="PROSITE" id="PS51094"/>
    </source>
</evidence>
<dbReference type="InterPro" id="IPR036634">
    <property type="entry name" value="PRD_sf"/>
</dbReference>
<feature type="domain" description="PTS EIIA type-2" evidence="4">
    <location>
        <begin position="508"/>
        <end position="651"/>
    </location>
</feature>
<accession>A0A3E2WQI4</accession>
<dbReference type="CDD" id="cd05568">
    <property type="entry name" value="PTS_IIB_bgl_like"/>
    <property type="match status" value="1"/>
</dbReference>
<dbReference type="GO" id="GO:0006355">
    <property type="term" value="P:regulation of DNA-templated transcription"/>
    <property type="evidence" value="ECO:0007669"/>
    <property type="project" value="InterPro"/>
</dbReference>
<dbReference type="Proteomes" id="UP000261111">
    <property type="component" value="Unassembled WGS sequence"/>
</dbReference>
<dbReference type="PROSITE" id="PS51372">
    <property type="entry name" value="PRD_2"/>
    <property type="match status" value="1"/>
</dbReference>
<dbReference type="Gene3D" id="3.40.50.2300">
    <property type="match status" value="1"/>
</dbReference>
<dbReference type="Pfam" id="PF08279">
    <property type="entry name" value="HTH_11"/>
    <property type="match status" value="2"/>
</dbReference>
<gene>
    <name evidence="6" type="ORF">DWX41_14650</name>
</gene>
<sequence length="651" mass="74008">MKGRSVEILQNLFLSENPEYSIRDFSQKYGVSERSIYNDINEINEVLYSMDLKKIHTDNAGSIVIDPSTNTAKILQYLKTINTYEYHLSAKERRLLLLLKLLSSDTPLTVHQLTQLLFVSRTTIYYDLNQLKERISKFEATISFSSDTGIFILCDEKQTRNLIADVLVHAIGQINNLTTFQQMLLNEVARSISLESIAEITHIAELTVSSSLTEYSFTKVCLNLFIAANRYVRGKCLTQFAAGDDFIENNIEYKFTSFIFKELGIISIAEIQSMTQDLMTHQIFTEKPSAFMIDLYTVIADFLYKISNVVGVPLCNETESFAFLVNHFENMMNSGRTNTSALCTSSPQKKHDFAGQYSIIFDAVKRNILYLEDYFHHTYSEDDIFYITMHICAAYERNLVKKPKLNICIIAPGSMATAQMLAAQIESRFNLRVQGAFDRSKINKLVFEQIDFIISTQKLPDIQIPTVVVNSILNINDYEKILTMTNKIYRQMKPASNEVSTGVNFLHSLTDPSRLCLNASASSWEEAIRTGGQLLLEHGDITESYITAMINTLQEFGPYYSVMPHLVFAHSAPKSGALNSGLSLVIYKNGVPFGLEEHDPIHLLFTVSERDSKKYLETFTKVISIAKDPKTWEQLMNAKSEMEIYQILIHA</sequence>
<feature type="domain" description="PRD" evidence="5">
    <location>
        <begin position="290"/>
        <end position="401"/>
    </location>
</feature>